<proteinExistence type="inferred from homology"/>
<keyword evidence="8" id="KW-1185">Reference proteome</keyword>
<evidence type="ECO:0000256" key="4">
    <source>
        <dbReference type="ARBA" id="ARBA00022827"/>
    </source>
</evidence>
<dbReference type="InterPro" id="IPR036188">
    <property type="entry name" value="FAD/NAD-bd_sf"/>
</dbReference>
<dbReference type="EMBL" id="JBIASD010000009">
    <property type="protein sequence ID" value="MFF3667008.1"/>
    <property type="molecule type" value="Genomic_DNA"/>
</dbReference>
<comment type="caution">
    <text evidence="7">The sequence shown here is derived from an EMBL/GenBank/DDBJ whole genome shotgun (WGS) entry which is preliminary data.</text>
</comment>
<dbReference type="InterPro" id="IPR012132">
    <property type="entry name" value="GMC_OxRdtase"/>
</dbReference>
<dbReference type="InterPro" id="IPR000172">
    <property type="entry name" value="GMC_OxRdtase_N"/>
</dbReference>
<protein>
    <submittedName>
        <fullName evidence="7">GMC family oxidoreductase</fullName>
    </submittedName>
</protein>
<evidence type="ECO:0000256" key="5">
    <source>
        <dbReference type="SAM" id="MobiDB-lite"/>
    </source>
</evidence>
<dbReference type="SUPFAM" id="SSF51905">
    <property type="entry name" value="FAD/NAD(P)-binding domain"/>
    <property type="match status" value="1"/>
</dbReference>
<gene>
    <name evidence="7" type="ORF">ACFYXI_15525</name>
</gene>
<dbReference type="PANTHER" id="PTHR11552:SF147">
    <property type="entry name" value="CHOLINE DEHYDROGENASE, MITOCHONDRIAL"/>
    <property type="match status" value="1"/>
</dbReference>
<dbReference type="PANTHER" id="PTHR11552">
    <property type="entry name" value="GLUCOSE-METHANOL-CHOLINE GMC OXIDOREDUCTASE"/>
    <property type="match status" value="1"/>
</dbReference>
<dbReference type="Gene3D" id="3.50.50.60">
    <property type="entry name" value="FAD/NAD(P)-binding domain"/>
    <property type="match status" value="1"/>
</dbReference>
<evidence type="ECO:0000259" key="6">
    <source>
        <dbReference type="PROSITE" id="PS00624"/>
    </source>
</evidence>
<accession>A0ABW6SQ22</accession>
<comment type="similarity">
    <text evidence="2">Belongs to the GMC oxidoreductase family.</text>
</comment>
<dbReference type="Pfam" id="PF05199">
    <property type="entry name" value="GMC_oxred_C"/>
    <property type="match status" value="1"/>
</dbReference>
<dbReference type="SUPFAM" id="SSF54373">
    <property type="entry name" value="FAD-linked reductases, C-terminal domain"/>
    <property type="match status" value="1"/>
</dbReference>
<reference evidence="7 8" key="1">
    <citation type="submission" date="2024-10" db="EMBL/GenBank/DDBJ databases">
        <title>The Natural Products Discovery Center: Release of the First 8490 Sequenced Strains for Exploring Actinobacteria Biosynthetic Diversity.</title>
        <authorList>
            <person name="Kalkreuter E."/>
            <person name="Kautsar S.A."/>
            <person name="Yang D."/>
            <person name="Bader C.D."/>
            <person name="Teijaro C.N."/>
            <person name="Fluegel L."/>
            <person name="Davis C.M."/>
            <person name="Simpson J.R."/>
            <person name="Lauterbach L."/>
            <person name="Steele A.D."/>
            <person name="Gui C."/>
            <person name="Meng S."/>
            <person name="Li G."/>
            <person name="Viehrig K."/>
            <person name="Ye F."/>
            <person name="Su P."/>
            <person name="Kiefer A.F."/>
            <person name="Nichols A."/>
            <person name="Cepeda A.J."/>
            <person name="Yan W."/>
            <person name="Fan B."/>
            <person name="Jiang Y."/>
            <person name="Adhikari A."/>
            <person name="Zheng C.-J."/>
            <person name="Schuster L."/>
            <person name="Cowan T.M."/>
            <person name="Smanski M.J."/>
            <person name="Chevrette M.G."/>
            <person name="De Carvalho L.P.S."/>
            <person name="Shen B."/>
        </authorList>
    </citation>
    <scope>NUCLEOTIDE SEQUENCE [LARGE SCALE GENOMIC DNA]</scope>
    <source>
        <strain evidence="7 8">NPDC002173</strain>
    </source>
</reference>
<dbReference type="InterPro" id="IPR007867">
    <property type="entry name" value="GMC_OxRtase_C"/>
</dbReference>
<organism evidence="7 8">
    <name type="scientific">Microtetraspora malaysiensis</name>
    <dbReference type="NCBI Taxonomy" id="161358"/>
    <lineage>
        <taxon>Bacteria</taxon>
        <taxon>Bacillati</taxon>
        <taxon>Actinomycetota</taxon>
        <taxon>Actinomycetes</taxon>
        <taxon>Streptosporangiales</taxon>
        <taxon>Streptosporangiaceae</taxon>
        <taxon>Microtetraspora</taxon>
    </lineage>
</organism>
<dbReference type="Pfam" id="PF00732">
    <property type="entry name" value="GMC_oxred_N"/>
    <property type="match status" value="1"/>
</dbReference>
<dbReference type="Proteomes" id="UP001602013">
    <property type="component" value="Unassembled WGS sequence"/>
</dbReference>
<evidence type="ECO:0000256" key="3">
    <source>
        <dbReference type="ARBA" id="ARBA00022630"/>
    </source>
</evidence>
<feature type="region of interest" description="Disordered" evidence="5">
    <location>
        <begin position="144"/>
        <end position="166"/>
    </location>
</feature>
<keyword evidence="4" id="KW-0274">FAD</keyword>
<dbReference type="RefSeq" id="WP_387411794.1">
    <property type="nucleotide sequence ID" value="NZ_JBIASD010000009.1"/>
</dbReference>
<dbReference type="PIRSF" id="PIRSF000137">
    <property type="entry name" value="Alcohol_oxidase"/>
    <property type="match status" value="1"/>
</dbReference>
<dbReference type="Gene3D" id="3.30.410.40">
    <property type="match status" value="1"/>
</dbReference>
<keyword evidence="3" id="KW-0285">Flavoprotein</keyword>
<sequence>MPAGDCAVPRSADVVVVGAGAAGAVVAARLSASGADEVLLVEAGEDYRSADTPRAVRGADIGRALAARALRWPELPARLTPEQPPRPYVCGRGAGGSSAINGQLAVRGTRADFDAWVRAGCSGWSWPEVRPLFAALEQDLDFGDEPGHGARGPVPVSRRPMGGRGPVSAALHEAATGLGHAEHPDLNAEGATGISPTAWHRKDGVRASSNDSFLEPARDRPRLRVAGRHTVSRVLFSSGRVSGVELAGDGHREVVAAPAVVLCAGAVHSPAILMRSGVGPDDHLAALGIEVVAALPGVGAGLGEHPAALLDLRLTAAASALAARADSGCYLLRLPSGPGHTDDLQILPMDRTAGPGAGGLLVSLMRPESTGGVRLRSPDPADHPLLDLRLLADRRDLERLGRAVQHAAELLAHPAFREVADGGPARPPADLDGWLRERCRVLYHPSGTCRMGPEGEPGSVVDEEGRVLGVEGLWVADAAVMPVPCGVPPYLTTVMVAERLAAAIGSRLRRTR</sequence>
<evidence type="ECO:0000256" key="1">
    <source>
        <dbReference type="ARBA" id="ARBA00001974"/>
    </source>
</evidence>
<evidence type="ECO:0000313" key="7">
    <source>
        <dbReference type="EMBL" id="MFF3667008.1"/>
    </source>
</evidence>
<evidence type="ECO:0000313" key="8">
    <source>
        <dbReference type="Proteomes" id="UP001602013"/>
    </source>
</evidence>
<dbReference type="PROSITE" id="PS00624">
    <property type="entry name" value="GMC_OXRED_2"/>
    <property type="match status" value="1"/>
</dbReference>
<comment type="cofactor">
    <cofactor evidence="1">
        <name>FAD</name>
        <dbReference type="ChEBI" id="CHEBI:57692"/>
    </cofactor>
</comment>
<evidence type="ECO:0000256" key="2">
    <source>
        <dbReference type="ARBA" id="ARBA00010790"/>
    </source>
</evidence>
<name>A0ABW6SQ22_9ACTN</name>
<feature type="domain" description="Glucose-methanol-choline oxidoreductase N-terminal" evidence="6">
    <location>
        <begin position="265"/>
        <end position="279"/>
    </location>
</feature>